<proteinExistence type="predicted"/>
<dbReference type="EMBL" id="QGKV02001556">
    <property type="protein sequence ID" value="KAF3517176.1"/>
    <property type="molecule type" value="Genomic_DNA"/>
</dbReference>
<keyword evidence="2" id="KW-1185">Reference proteome</keyword>
<evidence type="ECO:0000313" key="2">
    <source>
        <dbReference type="Proteomes" id="UP000266723"/>
    </source>
</evidence>
<comment type="caution">
    <text evidence="1">The sequence shown here is derived from an EMBL/GenBank/DDBJ whole genome shotgun (WGS) entry which is preliminary data.</text>
</comment>
<accession>A0ABQ7ASV6</accession>
<name>A0ABQ7ASV6_BRACR</name>
<dbReference type="Proteomes" id="UP000266723">
    <property type="component" value="Unassembled WGS sequence"/>
</dbReference>
<sequence length="116" mass="12754">MSSSWSTGNKKHNFCFSLKSQEPQLLHVPPFFFPWLRVLPSFATFQPIHPLAPPPPRVHNFLTKNNSGSTGSQVSPANPVAQVASRHTSFMGARLWSEIQLIIPALATILPGSPLI</sequence>
<gene>
    <name evidence="1" type="ORF">DY000_02062503</name>
</gene>
<protein>
    <submittedName>
        <fullName evidence="1">Uncharacterized protein</fullName>
    </submittedName>
</protein>
<organism evidence="1 2">
    <name type="scientific">Brassica cretica</name>
    <name type="common">Mustard</name>
    <dbReference type="NCBI Taxonomy" id="69181"/>
    <lineage>
        <taxon>Eukaryota</taxon>
        <taxon>Viridiplantae</taxon>
        <taxon>Streptophyta</taxon>
        <taxon>Embryophyta</taxon>
        <taxon>Tracheophyta</taxon>
        <taxon>Spermatophyta</taxon>
        <taxon>Magnoliopsida</taxon>
        <taxon>eudicotyledons</taxon>
        <taxon>Gunneridae</taxon>
        <taxon>Pentapetalae</taxon>
        <taxon>rosids</taxon>
        <taxon>malvids</taxon>
        <taxon>Brassicales</taxon>
        <taxon>Brassicaceae</taxon>
        <taxon>Brassiceae</taxon>
        <taxon>Brassica</taxon>
    </lineage>
</organism>
<reference evidence="1 2" key="1">
    <citation type="journal article" date="2020" name="BMC Genomics">
        <title>Intraspecific diversification of the crop wild relative Brassica cretica Lam. using demographic model selection.</title>
        <authorList>
            <person name="Kioukis A."/>
            <person name="Michalopoulou V.A."/>
            <person name="Briers L."/>
            <person name="Pirintsos S."/>
            <person name="Studholme D.J."/>
            <person name="Pavlidis P."/>
            <person name="Sarris P.F."/>
        </authorList>
    </citation>
    <scope>NUCLEOTIDE SEQUENCE [LARGE SCALE GENOMIC DNA]</scope>
    <source>
        <strain evidence="2">cv. PFS-1207/04</strain>
    </source>
</reference>
<evidence type="ECO:0000313" key="1">
    <source>
        <dbReference type="EMBL" id="KAF3517176.1"/>
    </source>
</evidence>